<keyword evidence="1" id="KW-0472">Membrane</keyword>
<reference evidence="2 3" key="1">
    <citation type="submission" date="2018-12" db="EMBL/GenBank/DDBJ databases">
        <title>Vibrio sp. isolated from China Sea.</title>
        <authorList>
            <person name="Li Y."/>
        </authorList>
    </citation>
    <scope>NUCLEOTIDE SEQUENCE [LARGE SCALE GENOMIC DNA]</scope>
    <source>
        <strain evidence="2 3">BEI207</strain>
    </source>
</reference>
<dbReference type="AlphaFoldDB" id="A0A3S0MLE0"/>
<dbReference type="CDD" id="cd21871">
    <property type="entry name" value="VscT2"/>
    <property type="match status" value="1"/>
</dbReference>
<feature type="transmembrane region" description="Helical" evidence="1">
    <location>
        <begin position="150"/>
        <end position="179"/>
    </location>
</feature>
<dbReference type="EMBL" id="RXZH01000002">
    <property type="protein sequence ID" value="RTZ16935.1"/>
    <property type="molecule type" value="Genomic_DNA"/>
</dbReference>
<dbReference type="InterPro" id="IPR059196">
    <property type="entry name" value="VscT2-like"/>
</dbReference>
<evidence type="ECO:0000313" key="3">
    <source>
        <dbReference type="Proteomes" id="UP000268973"/>
    </source>
</evidence>
<keyword evidence="3" id="KW-1185">Reference proteome</keyword>
<sequence length="223" mass="25135">MDRVLFPDWILFSGIFLFLKLFNPTRLYLNNISSLAISAVIAMFWTSGGLAPTVDFTWVITVAIFAIFSSVPYFLVGMLGGIIQQLLLLNEQSVQDKRFIEETDSIAQMSSLVFLMIALDSGAIFEPLVLIIEQSYEVNIAPGFEELYSFIIDCLSIILMLSGKYIIIMLMVSFSFALIDIYFKKASFSMFVTSDIKAIAVIIALNAWLFSDVNYVYERLIGK</sequence>
<dbReference type="OrthoDB" id="6454529at2"/>
<feature type="transmembrane region" description="Helical" evidence="1">
    <location>
        <begin position="6"/>
        <end position="22"/>
    </location>
</feature>
<evidence type="ECO:0000256" key="1">
    <source>
        <dbReference type="SAM" id="Phobius"/>
    </source>
</evidence>
<keyword evidence="1" id="KW-1133">Transmembrane helix</keyword>
<gene>
    <name evidence="2" type="ORF">EJ063_07510</name>
</gene>
<feature type="transmembrane region" description="Helical" evidence="1">
    <location>
        <begin position="27"/>
        <end position="46"/>
    </location>
</feature>
<protein>
    <submittedName>
        <fullName evidence="2">Type III secretion system apparatus protein VscT2</fullName>
    </submittedName>
</protein>
<dbReference type="Proteomes" id="UP000268973">
    <property type="component" value="Unassembled WGS sequence"/>
</dbReference>
<feature type="transmembrane region" description="Helical" evidence="1">
    <location>
        <begin position="109"/>
        <end position="130"/>
    </location>
</feature>
<organism evidence="2 3">
    <name type="scientific">Vibrio aquaticus</name>
    <dbReference type="NCBI Taxonomy" id="2496559"/>
    <lineage>
        <taxon>Bacteria</taxon>
        <taxon>Pseudomonadati</taxon>
        <taxon>Pseudomonadota</taxon>
        <taxon>Gammaproteobacteria</taxon>
        <taxon>Vibrionales</taxon>
        <taxon>Vibrionaceae</taxon>
        <taxon>Vibrio</taxon>
    </lineage>
</organism>
<proteinExistence type="predicted"/>
<feature type="transmembrane region" description="Helical" evidence="1">
    <location>
        <begin position="191"/>
        <end position="210"/>
    </location>
</feature>
<evidence type="ECO:0000313" key="2">
    <source>
        <dbReference type="EMBL" id="RTZ16935.1"/>
    </source>
</evidence>
<keyword evidence="1" id="KW-0812">Transmembrane</keyword>
<feature type="transmembrane region" description="Helical" evidence="1">
    <location>
        <begin position="58"/>
        <end position="88"/>
    </location>
</feature>
<accession>A0A3S0MLE0</accession>
<comment type="caution">
    <text evidence="2">The sequence shown here is derived from an EMBL/GenBank/DDBJ whole genome shotgun (WGS) entry which is preliminary data.</text>
</comment>
<name>A0A3S0MLE0_9VIBR</name>